<accession>A0A285V459</accession>
<dbReference type="SMART" id="SM00382">
    <property type="entry name" value="AAA"/>
    <property type="match status" value="1"/>
</dbReference>
<evidence type="ECO:0000256" key="4">
    <source>
        <dbReference type="ARBA" id="ARBA00022840"/>
    </source>
</evidence>
<dbReference type="InterPro" id="IPR029439">
    <property type="entry name" value="Wzt_C"/>
</dbReference>
<dbReference type="InterPro" id="IPR003593">
    <property type="entry name" value="AAA+_ATPase"/>
</dbReference>
<feature type="domain" description="ABC transporter" evidence="5">
    <location>
        <begin position="5"/>
        <end position="246"/>
    </location>
</feature>
<keyword evidence="2" id="KW-0813">Transport</keyword>
<dbReference type="CDD" id="cd10147">
    <property type="entry name" value="Wzt_C-like"/>
    <property type="match status" value="1"/>
</dbReference>
<dbReference type="Pfam" id="PF14524">
    <property type="entry name" value="Wzt_C"/>
    <property type="match status" value="1"/>
</dbReference>
<evidence type="ECO:0000256" key="2">
    <source>
        <dbReference type="ARBA" id="ARBA00022448"/>
    </source>
</evidence>
<dbReference type="PANTHER" id="PTHR46743:SF2">
    <property type="entry name" value="TEICHOIC ACIDS EXPORT ATP-BINDING PROTEIN TAGH"/>
    <property type="match status" value="1"/>
</dbReference>
<dbReference type="RefSeq" id="WP_097194499.1">
    <property type="nucleotide sequence ID" value="NZ_OBQI01000002.1"/>
</dbReference>
<sequence length="415" mass="45406">MTDVIRVHDVSKQFALRKDKSLKERLVNARRSRENAEAFWALRDIDLTFASGSTTGLIGHNGSGKSTLLKIIGGILTPSSGYVERRGRLAALLELGAGFHGDLTGRENVYLNAAILGLTRKQTDGYFDEIVDFSGIENFIDTQVKFYSSGMYVRLAFAVAVHVDPEILLVDEVLSVGDEPFQRKCLDRIRRFQREGRTIVFVSHGLDQVRQLCDRAVLLDHGNQLVDGTPTEAVRAFRDLNQAVEEADEEKNVDLAAQGTRRVTISDVSVADLDGRPVRTLPSGAGLQVRFRVDPGSRLDDWIVGVALEDSGGQVVWGANSDMQGFSLPELTGAPEEVTVEFPEVPLSEGVYQVSIAVASTGNKTVYHRVNRLATFRVVTDAYEDGAVHLRPGYRVGDQAVPRGGVPLESAAGER</sequence>
<comment type="similarity">
    <text evidence="1">Belongs to the ABC transporter superfamily.</text>
</comment>
<evidence type="ECO:0000259" key="5">
    <source>
        <dbReference type="PROSITE" id="PS50893"/>
    </source>
</evidence>
<evidence type="ECO:0000313" key="7">
    <source>
        <dbReference type="Proteomes" id="UP000219435"/>
    </source>
</evidence>
<dbReference type="GO" id="GO:0005524">
    <property type="term" value="F:ATP binding"/>
    <property type="evidence" value="ECO:0007669"/>
    <property type="project" value="UniProtKB-KW"/>
</dbReference>
<keyword evidence="4 6" id="KW-0067">ATP-binding</keyword>
<dbReference type="Gene3D" id="3.40.50.300">
    <property type="entry name" value="P-loop containing nucleotide triphosphate hydrolases"/>
    <property type="match status" value="1"/>
</dbReference>
<keyword evidence="7" id="KW-1185">Reference proteome</keyword>
<reference evidence="7" key="1">
    <citation type="submission" date="2017-08" db="EMBL/GenBank/DDBJ databases">
        <authorList>
            <person name="Varghese N."/>
            <person name="Submissions S."/>
        </authorList>
    </citation>
    <scope>NUCLEOTIDE SEQUENCE [LARGE SCALE GENOMIC DNA]</scope>
    <source>
        <strain evidence="7">DSM 4725</strain>
    </source>
</reference>
<dbReference type="OrthoDB" id="9778870at2"/>
<proteinExistence type="inferred from homology"/>
<evidence type="ECO:0000256" key="1">
    <source>
        <dbReference type="ARBA" id="ARBA00005417"/>
    </source>
</evidence>
<dbReference type="Proteomes" id="UP000219435">
    <property type="component" value="Unassembled WGS sequence"/>
</dbReference>
<dbReference type="InterPro" id="IPR003439">
    <property type="entry name" value="ABC_transporter-like_ATP-bd"/>
</dbReference>
<dbReference type="Gene3D" id="2.70.50.60">
    <property type="entry name" value="abc- transporter (atp binding component) like domain"/>
    <property type="match status" value="1"/>
</dbReference>
<name>A0A285V459_9ACTN</name>
<evidence type="ECO:0000313" key="6">
    <source>
        <dbReference type="EMBL" id="SOC48925.1"/>
    </source>
</evidence>
<dbReference type="SUPFAM" id="SSF52540">
    <property type="entry name" value="P-loop containing nucleoside triphosphate hydrolases"/>
    <property type="match status" value="1"/>
</dbReference>
<dbReference type="AlphaFoldDB" id="A0A285V459"/>
<dbReference type="PROSITE" id="PS50893">
    <property type="entry name" value="ABC_TRANSPORTER_2"/>
    <property type="match status" value="1"/>
</dbReference>
<dbReference type="PANTHER" id="PTHR46743">
    <property type="entry name" value="TEICHOIC ACIDS EXPORT ATP-BINDING PROTEIN TAGH"/>
    <property type="match status" value="1"/>
</dbReference>
<dbReference type="GO" id="GO:0140359">
    <property type="term" value="F:ABC-type transporter activity"/>
    <property type="evidence" value="ECO:0007669"/>
    <property type="project" value="InterPro"/>
</dbReference>
<keyword evidence="3" id="KW-0547">Nucleotide-binding</keyword>
<dbReference type="InterPro" id="IPR027417">
    <property type="entry name" value="P-loop_NTPase"/>
</dbReference>
<dbReference type="InterPro" id="IPR015860">
    <property type="entry name" value="ABC_transpr_TagH-like"/>
</dbReference>
<dbReference type="InterPro" id="IPR050683">
    <property type="entry name" value="Bact_Polysacc_Export_ATP-bd"/>
</dbReference>
<dbReference type="GO" id="GO:0016020">
    <property type="term" value="C:membrane"/>
    <property type="evidence" value="ECO:0007669"/>
    <property type="project" value="InterPro"/>
</dbReference>
<evidence type="ECO:0000256" key="3">
    <source>
        <dbReference type="ARBA" id="ARBA00022741"/>
    </source>
</evidence>
<gene>
    <name evidence="6" type="ORF">SAMN05660748_1638</name>
</gene>
<dbReference type="EMBL" id="OBQI01000002">
    <property type="protein sequence ID" value="SOC48925.1"/>
    <property type="molecule type" value="Genomic_DNA"/>
</dbReference>
<organism evidence="6 7">
    <name type="scientific">Blastococcus aggregatus</name>
    <dbReference type="NCBI Taxonomy" id="38502"/>
    <lineage>
        <taxon>Bacteria</taxon>
        <taxon>Bacillati</taxon>
        <taxon>Actinomycetota</taxon>
        <taxon>Actinomycetes</taxon>
        <taxon>Geodermatophilales</taxon>
        <taxon>Geodermatophilaceae</taxon>
        <taxon>Blastococcus</taxon>
    </lineage>
</organism>
<dbReference type="Pfam" id="PF00005">
    <property type="entry name" value="ABC_tran"/>
    <property type="match status" value="1"/>
</dbReference>
<dbReference type="CDD" id="cd03220">
    <property type="entry name" value="ABC_KpsT_Wzt"/>
    <property type="match status" value="1"/>
</dbReference>
<protein>
    <submittedName>
        <fullName evidence="6">ABC-2 type transport system ATP-binding protein</fullName>
    </submittedName>
</protein>
<dbReference type="GO" id="GO:0016887">
    <property type="term" value="F:ATP hydrolysis activity"/>
    <property type="evidence" value="ECO:0007669"/>
    <property type="project" value="InterPro"/>
</dbReference>